<sequence length="122" mass="13490">MPAEALTAENFDSTITGNDIVVIDFWAPWCGPCRGFAPVFEEVADENPDARFVKVNTDEEQALAGHFGIRSIPTLMIFREQVIVFQQPGALPKGALADILRQVRELDMAEVKRGARPYGEQA</sequence>
<dbReference type="CDD" id="cd02947">
    <property type="entry name" value="TRX_family"/>
    <property type="match status" value="1"/>
</dbReference>
<dbReference type="AlphaFoldDB" id="A0A5C8NQZ2"/>
<keyword evidence="3" id="KW-0249">Electron transport</keyword>
<dbReference type="Proteomes" id="UP000321548">
    <property type="component" value="Unassembled WGS sequence"/>
</dbReference>
<dbReference type="EMBL" id="VDUY01000006">
    <property type="protein sequence ID" value="TXL64165.1"/>
    <property type="molecule type" value="Genomic_DNA"/>
</dbReference>
<comment type="caution">
    <text evidence="11">The sequence shown here is derived from an EMBL/GenBank/DDBJ whole genome shotgun (WGS) entry which is preliminary data.</text>
</comment>
<name>A0A5C8NQZ2_9BURK</name>
<comment type="similarity">
    <text evidence="1 7">Belongs to the thioredoxin family.</text>
</comment>
<feature type="active site" description="Nucleophile" evidence="8">
    <location>
        <position position="30"/>
    </location>
</feature>
<feature type="site" description="Contributes to redox potential value" evidence="8">
    <location>
        <position position="31"/>
    </location>
</feature>
<evidence type="ECO:0000259" key="10">
    <source>
        <dbReference type="PROSITE" id="PS51352"/>
    </source>
</evidence>
<dbReference type="PROSITE" id="PS51352">
    <property type="entry name" value="THIOREDOXIN_2"/>
    <property type="match status" value="1"/>
</dbReference>
<dbReference type="InterPro" id="IPR017937">
    <property type="entry name" value="Thioredoxin_CS"/>
</dbReference>
<evidence type="ECO:0000256" key="4">
    <source>
        <dbReference type="ARBA" id="ARBA00023157"/>
    </source>
</evidence>
<evidence type="ECO:0000313" key="12">
    <source>
        <dbReference type="Proteomes" id="UP000321548"/>
    </source>
</evidence>
<keyword evidence="5 9" id="KW-0676">Redox-active center</keyword>
<dbReference type="NCBIfam" id="TIGR01068">
    <property type="entry name" value="thioredoxin"/>
    <property type="match status" value="1"/>
</dbReference>
<dbReference type="RefSeq" id="WP_147705226.1">
    <property type="nucleotide sequence ID" value="NZ_VDUY01000006.1"/>
</dbReference>
<dbReference type="PRINTS" id="PR00421">
    <property type="entry name" value="THIOREDOXIN"/>
</dbReference>
<dbReference type="InterPro" id="IPR036249">
    <property type="entry name" value="Thioredoxin-like_sf"/>
</dbReference>
<dbReference type="InterPro" id="IPR013766">
    <property type="entry name" value="Thioredoxin_domain"/>
</dbReference>
<protein>
    <recommendedName>
        <fullName evidence="6 7">Thioredoxin</fullName>
    </recommendedName>
</protein>
<dbReference type="GO" id="GO:0005829">
    <property type="term" value="C:cytosol"/>
    <property type="evidence" value="ECO:0007669"/>
    <property type="project" value="TreeGrafter"/>
</dbReference>
<evidence type="ECO:0000256" key="6">
    <source>
        <dbReference type="NCBIfam" id="TIGR01068"/>
    </source>
</evidence>
<keyword evidence="4 9" id="KW-1015">Disulfide bond</keyword>
<feature type="site" description="Contributes to redox potential value" evidence="8">
    <location>
        <position position="32"/>
    </location>
</feature>
<dbReference type="PROSITE" id="PS00194">
    <property type="entry name" value="THIOREDOXIN_1"/>
    <property type="match status" value="1"/>
</dbReference>
<accession>A0A5C8NQZ2</accession>
<feature type="disulfide bond" description="Redox-active" evidence="9">
    <location>
        <begin position="30"/>
        <end position="33"/>
    </location>
</feature>
<dbReference type="InterPro" id="IPR005746">
    <property type="entry name" value="Thioredoxin"/>
</dbReference>
<proteinExistence type="inferred from homology"/>
<evidence type="ECO:0000256" key="7">
    <source>
        <dbReference type="PIRNR" id="PIRNR000077"/>
    </source>
</evidence>
<dbReference type="PANTHER" id="PTHR45663:SF40">
    <property type="entry name" value="THIOREDOXIN 2"/>
    <property type="match status" value="1"/>
</dbReference>
<feature type="active site" description="Nucleophile" evidence="8">
    <location>
        <position position="33"/>
    </location>
</feature>
<feature type="domain" description="Thioredoxin" evidence="10">
    <location>
        <begin position="1"/>
        <end position="105"/>
    </location>
</feature>
<dbReference type="GO" id="GO:0015035">
    <property type="term" value="F:protein-disulfide reductase activity"/>
    <property type="evidence" value="ECO:0007669"/>
    <property type="project" value="UniProtKB-UniRule"/>
</dbReference>
<keyword evidence="12" id="KW-1185">Reference proteome</keyword>
<evidence type="ECO:0000256" key="8">
    <source>
        <dbReference type="PIRSR" id="PIRSR000077-1"/>
    </source>
</evidence>
<gene>
    <name evidence="11" type="primary">trxA</name>
    <name evidence="11" type="ORF">FHP08_14580</name>
</gene>
<dbReference type="Pfam" id="PF00085">
    <property type="entry name" value="Thioredoxin"/>
    <property type="match status" value="1"/>
</dbReference>
<evidence type="ECO:0000256" key="1">
    <source>
        <dbReference type="ARBA" id="ARBA00008987"/>
    </source>
</evidence>
<evidence type="ECO:0000256" key="5">
    <source>
        <dbReference type="ARBA" id="ARBA00023284"/>
    </source>
</evidence>
<dbReference type="SUPFAM" id="SSF52833">
    <property type="entry name" value="Thioredoxin-like"/>
    <property type="match status" value="1"/>
</dbReference>
<evidence type="ECO:0000256" key="9">
    <source>
        <dbReference type="PIRSR" id="PIRSR000077-4"/>
    </source>
</evidence>
<dbReference type="OrthoDB" id="9790390at2"/>
<feature type="site" description="Deprotonates C-terminal active site Cys" evidence="8">
    <location>
        <position position="24"/>
    </location>
</feature>
<dbReference type="PIRSF" id="PIRSF000077">
    <property type="entry name" value="Thioredoxin"/>
    <property type="match status" value="1"/>
</dbReference>
<reference evidence="11 12" key="1">
    <citation type="submission" date="2019-06" db="EMBL/GenBank/DDBJ databases">
        <title>Quisquiliibacterium sp. nov., isolated from a maize field.</title>
        <authorList>
            <person name="Lin S.-Y."/>
            <person name="Tsai C.-F."/>
            <person name="Young C.-C."/>
        </authorList>
    </citation>
    <scope>NUCLEOTIDE SEQUENCE [LARGE SCALE GENOMIC DNA]</scope>
    <source>
        <strain evidence="11 12">CC-CFT501</strain>
    </source>
</reference>
<keyword evidence="2" id="KW-0813">Transport</keyword>
<evidence type="ECO:0000256" key="2">
    <source>
        <dbReference type="ARBA" id="ARBA00022448"/>
    </source>
</evidence>
<dbReference type="PANTHER" id="PTHR45663">
    <property type="entry name" value="GEO12009P1"/>
    <property type="match status" value="1"/>
</dbReference>
<organism evidence="11 12">
    <name type="scientific">Zeimonas arvi</name>
    <dbReference type="NCBI Taxonomy" id="2498847"/>
    <lineage>
        <taxon>Bacteria</taxon>
        <taxon>Pseudomonadati</taxon>
        <taxon>Pseudomonadota</taxon>
        <taxon>Betaproteobacteria</taxon>
        <taxon>Burkholderiales</taxon>
        <taxon>Burkholderiaceae</taxon>
        <taxon>Zeimonas</taxon>
    </lineage>
</organism>
<evidence type="ECO:0000256" key="3">
    <source>
        <dbReference type="ARBA" id="ARBA00022982"/>
    </source>
</evidence>
<evidence type="ECO:0000313" key="11">
    <source>
        <dbReference type="EMBL" id="TXL64165.1"/>
    </source>
</evidence>
<dbReference type="Gene3D" id="3.40.30.10">
    <property type="entry name" value="Glutaredoxin"/>
    <property type="match status" value="1"/>
</dbReference>